<evidence type="ECO:0000256" key="1">
    <source>
        <dbReference type="SAM" id="Phobius"/>
    </source>
</evidence>
<gene>
    <name evidence="2" type="ORF">CFX0092_A1216</name>
</gene>
<feature type="transmembrane region" description="Helical" evidence="1">
    <location>
        <begin position="7"/>
        <end position="26"/>
    </location>
</feature>
<proteinExistence type="predicted"/>
<dbReference type="AlphaFoldDB" id="A0A160T0S6"/>
<keyword evidence="3" id="KW-1185">Reference proteome</keyword>
<keyword evidence="1" id="KW-0812">Transmembrane</keyword>
<reference evidence="2" key="1">
    <citation type="submission" date="2016-01" db="EMBL/GenBank/DDBJ databases">
        <authorList>
            <person name="Mcilroy J.S."/>
            <person name="Karst M S."/>
            <person name="Albertsen M."/>
        </authorList>
    </citation>
    <scope>NUCLEOTIDE SEQUENCE</scope>
    <source>
        <strain evidence="2">Cfx-K</strain>
    </source>
</reference>
<evidence type="ECO:0000313" key="2">
    <source>
        <dbReference type="EMBL" id="CUS03094.2"/>
    </source>
</evidence>
<accession>A0A160T0S6</accession>
<dbReference type="RefSeq" id="WP_157912935.1">
    <property type="nucleotide sequence ID" value="NZ_LN890655.1"/>
</dbReference>
<dbReference type="KEGG" id="pbf:CFX0092_A1216"/>
<dbReference type="Proteomes" id="UP000215027">
    <property type="component" value="Chromosome I"/>
</dbReference>
<evidence type="ECO:0000313" key="3">
    <source>
        <dbReference type="Proteomes" id="UP000215027"/>
    </source>
</evidence>
<keyword evidence="1" id="KW-1133">Transmembrane helix</keyword>
<organism evidence="2 3">
    <name type="scientific">Candidatus Promineifilum breve</name>
    <dbReference type="NCBI Taxonomy" id="1806508"/>
    <lineage>
        <taxon>Bacteria</taxon>
        <taxon>Bacillati</taxon>
        <taxon>Chloroflexota</taxon>
        <taxon>Ardenticatenia</taxon>
        <taxon>Candidatus Promineifilales</taxon>
        <taxon>Candidatus Promineifilaceae</taxon>
        <taxon>Candidatus Promineifilum</taxon>
    </lineage>
</organism>
<dbReference type="EMBL" id="LN890655">
    <property type="protein sequence ID" value="CUS03094.2"/>
    <property type="molecule type" value="Genomic_DNA"/>
</dbReference>
<name>A0A160T0S6_9CHLR</name>
<protein>
    <submittedName>
        <fullName evidence="2">Uncharacterized protein</fullName>
    </submittedName>
</protein>
<sequence length="153" mass="16683">MNRSTVRILLVVGIGVLALLLLWWLLNPRQVASPDAEPTTGNDNAATQCPQATPEFFTVEPVTSPTDQLSQIITVDLGLGEAITITTESGVFTAPFDEFPKEIEITLLPNTTHNLTVEGRVGQVFQGDCVYGGYTLRTTTDRNGQPLVIEQRQ</sequence>
<keyword evidence="1" id="KW-0472">Membrane</keyword>